<dbReference type="GO" id="GO:0005509">
    <property type="term" value="F:calcium ion binding"/>
    <property type="evidence" value="ECO:0007669"/>
    <property type="project" value="InterPro"/>
</dbReference>
<proteinExistence type="predicted"/>
<evidence type="ECO:0000259" key="2">
    <source>
        <dbReference type="PROSITE" id="PS50222"/>
    </source>
</evidence>
<evidence type="ECO:0000313" key="4">
    <source>
        <dbReference type="Proteomes" id="UP000245119"/>
    </source>
</evidence>
<accession>A0A2T7NKE1</accession>
<evidence type="ECO:0000256" key="1">
    <source>
        <dbReference type="ARBA" id="ARBA00022837"/>
    </source>
</evidence>
<dbReference type="SUPFAM" id="SSF47473">
    <property type="entry name" value="EF-hand"/>
    <property type="match status" value="1"/>
</dbReference>
<dbReference type="InterPro" id="IPR002048">
    <property type="entry name" value="EF_hand_dom"/>
</dbReference>
<dbReference type="PROSITE" id="PS50222">
    <property type="entry name" value="EF_HAND_2"/>
    <property type="match status" value="1"/>
</dbReference>
<dbReference type="AlphaFoldDB" id="A0A2T7NKE1"/>
<organism evidence="3 4">
    <name type="scientific">Pomacea canaliculata</name>
    <name type="common">Golden apple snail</name>
    <dbReference type="NCBI Taxonomy" id="400727"/>
    <lineage>
        <taxon>Eukaryota</taxon>
        <taxon>Metazoa</taxon>
        <taxon>Spiralia</taxon>
        <taxon>Lophotrochozoa</taxon>
        <taxon>Mollusca</taxon>
        <taxon>Gastropoda</taxon>
        <taxon>Caenogastropoda</taxon>
        <taxon>Architaenioglossa</taxon>
        <taxon>Ampullarioidea</taxon>
        <taxon>Ampullariidae</taxon>
        <taxon>Pomacea</taxon>
    </lineage>
</organism>
<keyword evidence="4" id="KW-1185">Reference proteome</keyword>
<protein>
    <recommendedName>
        <fullName evidence="2">EF-hand domain-containing protein</fullName>
    </recommendedName>
</protein>
<reference evidence="3 4" key="1">
    <citation type="submission" date="2018-04" db="EMBL/GenBank/DDBJ databases">
        <title>The genome of golden apple snail Pomacea canaliculata provides insight into stress tolerance and invasive adaptation.</title>
        <authorList>
            <person name="Liu C."/>
            <person name="Liu B."/>
            <person name="Ren Y."/>
            <person name="Zhang Y."/>
            <person name="Wang H."/>
            <person name="Li S."/>
            <person name="Jiang F."/>
            <person name="Yin L."/>
            <person name="Zhang G."/>
            <person name="Qian W."/>
            <person name="Fan W."/>
        </authorList>
    </citation>
    <scope>NUCLEOTIDE SEQUENCE [LARGE SCALE GENOMIC DNA]</scope>
    <source>
        <strain evidence="3">SZHN2017</strain>
        <tissue evidence="3">Muscle</tissue>
    </source>
</reference>
<dbReference type="Pfam" id="PF13202">
    <property type="entry name" value="EF-hand_5"/>
    <property type="match status" value="2"/>
</dbReference>
<dbReference type="PROSITE" id="PS00018">
    <property type="entry name" value="EF_HAND_1"/>
    <property type="match status" value="1"/>
</dbReference>
<comment type="caution">
    <text evidence="3">The sequence shown here is derived from an EMBL/GenBank/DDBJ whole genome shotgun (WGS) entry which is preliminary data.</text>
</comment>
<dbReference type="Proteomes" id="UP000245119">
    <property type="component" value="Linkage Group LG11"/>
</dbReference>
<sequence>MNSSGQTTQGQGSGLIDFWAYDLHTDHKLNCFAAVNKKGSSSRLSHSSFAVLLRCRHRFVRSNQTTLVPESVRPAWVHLWLCDLPTFPSGNGTIERSEFEENFDMQEPSLALLAHGLFIEFDADKSGHINMADLLNLYNRIDLNNDGSVSKQEFIQYFSEVLTVVAIVHLRNLGFS</sequence>
<dbReference type="InterPro" id="IPR011992">
    <property type="entry name" value="EF-hand-dom_pair"/>
</dbReference>
<dbReference type="Gene3D" id="1.10.238.10">
    <property type="entry name" value="EF-hand"/>
    <property type="match status" value="1"/>
</dbReference>
<gene>
    <name evidence="3" type="ORF">C0Q70_17433</name>
</gene>
<evidence type="ECO:0000313" key="3">
    <source>
        <dbReference type="EMBL" id="PVD21634.1"/>
    </source>
</evidence>
<keyword evidence="1" id="KW-0106">Calcium</keyword>
<name>A0A2T7NKE1_POMCA</name>
<dbReference type="EMBL" id="PZQS01000011">
    <property type="protein sequence ID" value="PVD21634.1"/>
    <property type="molecule type" value="Genomic_DNA"/>
</dbReference>
<feature type="domain" description="EF-hand" evidence="2">
    <location>
        <begin position="129"/>
        <end position="164"/>
    </location>
</feature>
<dbReference type="InterPro" id="IPR018247">
    <property type="entry name" value="EF_Hand_1_Ca_BS"/>
</dbReference>